<sequence>MKRTLIYSAVIAAMFPTLASLAIAADKDGDQGNQQLQEQIYGLQLMSQQERTDYRAQMKAAKTDEERAKLRQAHHAQMQARAEKQGVTLPDEPPASGMGPGKDAGTGSGMGGPSSGMHPGAGMGGPASGRTKY</sequence>
<feature type="compositionally biased region" description="Gly residues" evidence="1">
    <location>
        <begin position="98"/>
        <end position="127"/>
    </location>
</feature>
<keyword evidence="2" id="KW-0732">Signal</keyword>
<dbReference type="Proteomes" id="UP000179076">
    <property type="component" value="Unassembled WGS sequence"/>
</dbReference>
<dbReference type="EMBL" id="MFSP01000049">
    <property type="protein sequence ID" value="OGI67711.1"/>
    <property type="molecule type" value="Genomic_DNA"/>
</dbReference>
<dbReference type="AlphaFoldDB" id="A0A1F6VDI1"/>
<evidence type="ECO:0008006" key="5">
    <source>
        <dbReference type="Google" id="ProtNLM"/>
    </source>
</evidence>
<protein>
    <recommendedName>
        <fullName evidence="5">DUF4148 domain-containing protein</fullName>
    </recommendedName>
</protein>
<name>A0A1F6VDI1_9PROT</name>
<proteinExistence type="predicted"/>
<organism evidence="3 4">
    <name type="scientific">Candidatus Muproteobacteria bacterium RBG_16_60_9</name>
    <dbReference type="NCBI Taxonomy" id="1817755"/>
    <lineage>
        <taxon>Bacteria</taxon>
        <taxon>Pseudomonadati</taxon>
        <taxon>Pseudomonadota</taxon>
        <taxon>Candidatus Muproteobacteria</taxon>
    </lineage>
</organism>
<comment type="caution">
    <text evidence="3">The sequence shown here is derived from an EMBL/GenBank/DDBJ whole genome shotgun (WGS) entry which is preliminary data.</text>
</comment>
<feature type="chain" id="PRO_5009527195" description="DUF4148 domain-containing protein" evidence="2">
    <location>
        <begin position="25"/>
        <end position="133"/>
    </location>
</feature>
<evidence type="ECO:0000313" key="4">
    <source>
        <dbReference type="Proteomes" id="UP000179076"/>
    </source>
</evidence>
<evidence type="ECO:0000256" key="1">
    <source>
        <dbReference type="SAM" id="MobiDB-lite"/>
    </source>
</evidence>
<feature type="signal peptide" evidence="2">
    <location>
        <begin position="1"/>
        <end position="24"/>
    </location>
</feature>
<evidence type="ECO:0000256" key="2">
    <source>
        <dbReference type="SAM" id="SignalP"/>
    </source>
</evidence>
<evidence type="ECO:0000313" key="3">
    <source>
        <dbReference type="EMBL" id="OGI67711.1"/>
    </source>
</evidence>
<reference evidence="3 4" key="1">
    <citation type="journal article" date="2016" name="Nat. Commun.">
        <title>Thousands of microbial genomes shed light on interconnected biogeochemical processes in an aquifer system.</title>
        <authorList>
            <person name="Anantharaman K."/>
            <person name="Brown C.T."/>
            <person name="Hug L.A."/>
            <person name="Sharon I."/>
            <person name="Castelle C.J."/>
            <person name="Probst A.J."/>
            <person name="Thomas B.C."/>
            <person name="Singh A."/>
            <person name="Wilkins M.J."/>
            <person name="Karaoz U."/>
            <person name="Brodie E.L."/>
            <person name="Williams K.H."/>
            <person name="Hubbard S.S."/>
            <person name="Banfield J.F."/>
        </authorList>
    </citation>
    <scope>NUCLEOTIDE SEQUENCE [LARGE SCALE GENOMIC DNA]</scope>
</reference>
<gene>
    <name evidence="3" type="ORF">A2W18_09670</name>
</gene>
<accession>A0A1F6VDI1</accession>
<feature type="region of interest" description="Disordered" evidence="1">
    <location>
        <begin position="62"/>
        <end position="133"/>
    </location>
</feature>